<dbReference type="Pfam" id="PF13524">
    <property type="entry name" value="Glyco_trans_1_2"/>
    <property type="match status" value="1"/>
</dbReference>
<accession>A0A3B1D7N1</accession>
<reference evidence="2" key="1">
    <citation type="submission" date="2018-06" db="EMBL/GenBank/DDBJ databases">
        <authorList>
            <person name="Zhirakovskaya E."/>
        </authorList>
    </citation>
    <scope>NUCLEOTIDE SEQUENCE</scope>
</reference>
<dbReference type="Gene3D" id="3.40.50.2000">
    <property type="entry name" value="Glycogen Phosphorylase B"/>
    <property type="match status" value="1"/>
</dbReference>
<sequence>MKIALCSYHNPNFINTNIYREKALKELGHELIIVDDRQYVLPGRVRQRFECMQKWDLQRMNDGFVKEAKKIKPDIWMVIGGQSMLATTVKKIKELGVRVVLWTTDIPIDFDIVKEAAPFYDHIFCAGSEAIEVLKNEVTLKDLRLIPFGCDPDYHKPVQLTPEEVLKYQRDIVFVGSFYPNRAKILESLANFNIGIWGPYWNKVGDHSPLRTKIMEGKFNYDEWVKIYSAAKIVLIIHYQDGIVPSYQITPKLFEAMACGSFVLVDNQKDVKALFAGKSYLDFFENTNDLKEKIQYYLEHEDRRKKMAKEGRQDVIERHTFKNRIARMIKIIQEKE</sequence>
<feature type="domain" description="Spore protein YkvP/CgeB glycosyl transferase-like" evidence="1">
    <location>
        <begin position="183"/>
        <end position="329"/>
    </location>
</feature>
<protein>
    <recommendedName>
        <fullName evidence="1">Spore protein YkvP/CgeB glycosyl transferase-like domain-containing protein</fullName>
    </recommendedName>
</protein>
<proteinExistence type="predicted"/>
<organism evidence="2">
    <name type="scientific">hydrothermal vent metagenome</name>
    <dbReference type="NCBI Taxonomy" id="652676"/>
    <lineage>
        <taxon>unclassified sequences</taxon>
        <taxon>metagenomes</taxon>
        <taxon>ecological metagenomes</taxon>
    </lineage>
</organism>
<evidence type="ECO:0000259" key="1">
    <source>
        <dbReference type="Pfam" id="PF13524"/>
    </source>
</evidence>
<dbReference type="EMBL" id="UOGJ01000153">
    <property type="protein sequence ID" value="VAX38259.1"/>
    <property type="molecule type" value="Genomic_DNA"/>
</dbReference>
<name>A0A3B1D7N1_9ZZZZ</name>
<evidence type="ECO:0000313" key="2">
    <source>
        <dbReference type="EMBL" id="VAX38259.1"/>
    </source>
</evidence>
<gene>
    <name evidence="2" type="ORF">MNBD_UNCLBAC01-2036</name>
</gene>
<dbReference type="SUPFAM" id="SSF53756">
    <property type="entry name" value="UDP-Glycosyltransferase/glycogen phosphorylase"/>
    <property type="match status" value="1"/>
</dbReference>
<dbReference type="AlphaFoldDB" id="A0A3B1D7N1"/>
<dbReference type="InterPro" id="IPR055259">
    <property type="entry name" value="YkvP/CgeB_Glyco_trans-like"/>
</dbReference>